<sequence>MLQMCGGMSLRSVNKNGLISLLGGDKEAERAVELLIKYSKEGVIPKEELDEELVILFESEKLAFPIKSEKDSLSWGSRFLAVEDLEIPYVIRIIFSEFCGWREAVEKYFSLIGEKDPKVFVKIVEEVFERRKYSFITGEALTEISLKYGKEPGAVIAELKGAGVISPFAGCGRSLSKLAKLIGFPIYEINRFLLKMYEKSL</sequence>
<organism evidence="1 2">
    <name type="scientific">Ferroglobus placidus (strain DSM 10642 / AEDII12DO)</name>
    <dbReference type="NCBI Taxonomy" id="589924"/>
    <lineage>
        <taxon>Archaea</taxon>
        <taxon>Methanobacteriati</taxon>
        <taxon>Methanobacteriota</taxon>
        <taxon>Archaeoglobi</taxon>
        <taxon>Archaeoglobales</taxon>
        <taxon>Archaeoglobaceae</taxon>
        <taxon>Ferroglobus</taxon>
    </lineage>
</organism>
<dbReference type="eggNOG" id="arCOG12216">
    <property type="taxonomic scope" value="Archaea"/>
</dbReference>
<reference evidence="2" key="1">
    <citation type="submission" date="2010-02" db="EMBL/GenBank/DDBJ databases">
        <title>Complete sequence of Ferroglobus placidus DSM 10642.</title>
        <authorList>
            <consortium name="US DOE Joint Genome Institute"/>
            <person name="Lucas S."/>
            <person name="Copeland A."/>
            <person name="Lapidus A."/>
            <person name="Cheng J.-F."/>
            <person name="Bruce D."/>
            <person name="Goodwin L."/>
            <person name="Pitluck S."/>
            <person name="Saunders E."/>
            <person name="Brettin T."/>
            <person name="Detter J.C."/>
            <person name="Han C."/>
            <person name="Tapia R."/>
            <person name="Larimer F."/>
            <person name="Land M."/>
            <person name="Hauser L."/>
            <person name="Kyrpides N."/>
            <person name="Ivanova N."/>
            <person name="Holmes D."/>
            <person name="Lovley D."/>
            <person name="Kyrpides N."/>
            <person name="Anderson I.J."/>
            <person name="Woyke T."/>
        </authorList>
    </citation>
    <scope>NUCLEOTIDE SEQUENCE [LARGE SCALE GENOMIC DNA]</scope>
    <source>
        <strain evidence="2">DSM 10642 / AEDII12DO</strain>
    </source>
</reference>
<dbReference type="KEGG" id="fpl:Ferp_0152"/>
<dbReference type="PaxDb" id="589924-Ferp_0152"/>
<accession>D3S1A3</accession>
<name>D3S1A3_FERPA</name>
<evidence type="ECO:0000313" key="2">
    <source>
        <dbReference type="Proteomes" id="UP000002613"/>
    </source>
</evidence>
<protein>
    <submittedName>
        <fullName evidence="1">Uncharacterized protein</fullName>
    </submittedName>
</protein>
<evidence type="ECO:0000313" key="1">
    <source>
        <dbReference type="EMBL" id="ADC64339.1"/>
    </source>
</evidence>
<dbReference type="STRING" id="589924.Ferp_0152"/>
<dbReference type="EMBL" id="CP001899">
    <property type="protein sequence ID" value="ADC64339.1"/>
    <property type="molecule type" value="Genomic_DNA"/>
</dbReference>
<dbReference type="AlphaFoldDB" id="D3S1A3"/>
<keyword evidence="2" id="KW-1185">Reference proteome</keyword>
<proteinExistence type="predicted"/>
<dbReference type="HOGENOM" id="CLU_1375447_0_0_2"/>
<reference evidence="1 2" key="2">
    <citation type="journal article" date="2011" name="Stand. Genomic Sci.">
        <title>Complete genome sequence of Ferroglobus placidus AEDII12DO.</title>
        <authorList>
            <person name="Anderson I."/>
            <person name="Risso C."/>
            <person name="Holmes D."/>
            <person name="Lucas S."/>
            <person name="Copeland A."/>
            <person name="Lapidus A."/>
            <person name="Cheng J.F."/>
            <person name="Bruce D."/>
            <person name="Goodwin L."/>
            <person name="Pitluck S."/>
            <person name="Saunders E."/>
            <person name="Brettin T."/>
            <person name="Detter J.C."/>
            <person name="Han C."/>
            <person name="Tapia R."/>
            <person name="Larimer F."/>
            <person name="Land M."/>
            <person name="Hauser L."/>
            <person name="Woyke T."/>
            <person name="Lovley D."/>
            <person name="Kyrpides N."/>
            <person name="Ivanova N."/>
        </authorList>
    </citation>
    <scope>NUCLEOTIDE SEQUENCE [LARGE SCALE GENOMIC DNA]</scope>
    <source>
        <strain evidence="2">DSM 10642 / AEDII12DO</strain>
    </source>
</reference>
<dbReference type="Proteomes" id="UP000002613">
    <property type="component" value="Chromosome"/>
</dbReference>
<gene>
    <name evidence="1" type="ordered locus">Ferp_0152</name>
</gene>